<proteinExistence type="predicted"/>
<comment type="caution">
    <text evidence="1">The sequence shown here is derived from an EMBL/GenBank/DDBJ whole genome shotgun (WGS) entry which is preliminary data.</text>
</comment>
<sequence>MDTPCIYSASNDVYQIWNALSFDFGYTLTMGMYDNAVRSFLLTTKQQNYESLRKILVERYGPPTNSSQQTVQSVGGGKFRSEAASWRGKAVTIELTERAGQVDESAMMIYHNRTQATYSKGKADKASKAASQM</sequence>
<protein>
    <submittedName>
        <fullName evidence="1">Uncharacterized protein</fullName>
    </submittedName>
</protein>
<organism evidence="1 2">
    <name type="scientific">Bordetella genomosp. 12</name>
    <dbReference type="NCBI Taxonomy" id="463035"/>
    <lineage>
        <taxon>Bacteria</taxon>
        <taxon>Pseudomonadati</taxon>
        <taxon>Pseudomonadota</taxon>
        <taxon>Betaproteobacteria</taxon>
        <taxon>Burkholderiales</taxon>
        <taxon>Alcaligenaceae</taxon>
        <taxon>Bordetella</taxon>
    </lineage>
</organism>
<gene>
    <name evidence="1" type="ORF">CAL22_08870</name>
</gene>
<accession>A0A261VM31</accession>
<keyword evidence="2" id="KW-1185">Reference proteome</keyword>
<dbReference type="AlphaFoldDB" id="A0A261VM31"/>
<evidence type="ECO:0000313" key="1">
    <source>
        <dbReference type="EMBL" id="OZI74562.1"/>
    </source>
</evidence>
<name>A0A261VM31_9BORD</name>
<reference evidence="2" key="1">
    <citation type="submission" date="2017-05" db="EMBL/GenBank/DDBJ databases">
        <title>Complete and WGS of Bordetella genogroups.</title>
        <authorList>
            <person name="Spilker T."/>
            <person name="Lipuma J."/>
        </authorList>
    </citation>
    <scope>NUCLEOTIDE SEQUENCE [LARGE SCALE GENOMIC DNA]</scope>
    <source>
        <strain evidence="2">AU6712</strain>
    </source>
</reference>
<evidence type="ECO:0000313" key="2">
    <source>
        <dbReference type="Proteomes" id="UP000216429"/>
    </source>
</evidence>
<dbReference type="Proteomes" id="UP000216429">
    <property type="component" value="Unassembled WGS sequence"/>
</dbReference>
<dbReference type="EMBL" id="NEVU01000002">
    <property type="protein sequence ID" value="OZI74562.1"/>
    <property type="molecule type" value="Genomic_DNA"/>
</dbReference>